<evidence type="ECO:0000256" key="3">
    <source>
        <dbReference type="SAM" id="MobiDB-lite"/>
    </source>
</evidence>
<dbReference type="SUPFAM" id="SSF47576">
    <property type="entry name" value="Calponin-homology domain, CH-domain"/>
    <property type="match status" value="1"/>
</dbReference>
<dbReference type="Gene3D" id="1.10.418.10">
    <property type="entry name" value="Calponin-like domain"/>
    <property type="match status" value="1"/>
</dbReference>
<dbReference type="EMBL" id="JBCNJP010000012">
    <property type="protein sequence ID" value="KAK9070618.1"/>
    <property type="molecule type" value="Genomic_DNA"/>
</dbReference>
<evidence type="ECO:0000313" key="5">
    <source>
        <dbReference type="Proteomes" id="UP001408789"/>
    </source>
</evidence>
<sequence length="211" mass="23142">MVLNPPIKSRMFRHKSARETKSRALGQHSDGVDPWNKHEKIGFSLSAMLAAKGFSLSAMLAAKGASSSNGTGPSSATATSVGCHSQFHSRHRAATLWAATCRCQSIESDIGANLTTVANVISKDPISINVRIQLTMTAFQNVDIVSGNKKLIIAFLWQLMRFSMLHLLKNLRTHGQGKEITDADILHWENMKVKQSGKTQMDSFKVISNHL</sequence>
<dbReference type="GO" id="GO:0051017">
    <property type="term" value="P:actin filament bundle assembly"/>
    <property type="evidence" value="ECO:0007669"/>
    <property type="project" value="InterPro"/>
</dbReference>
<dbReference type="GO" id="GO:0005884">
    <property type="term" value="C:actin filament"/>
    <property type="evidence" value="ECO:0007669"/>
    <property type="project" value="TreeGrafter"/>
</dbReference>
<proteinExistence type="predicted"/>
<evidence type="ECO:0000256" key="1">
    <source>
        <dbReference type="ARBA" id="ARBA00022737"/>
    </source>
</evidence>
<dbReference type="GO" id="GO:0005737">
    <property type="term" value="C:cytoplasm"/>
    <property type="evidence" value="ECO:0007669"/>
    <property type="project" value="TreeGrafter"/>
</dbReference>
<dbReference type="InterPro" id="IPR036872">
    <property type="entry name" value="CH_dom_sf"/>
</dbReference>
<evidence type="ECO:0000313" key="4">
    <source>
        <dbReference type="EMBL" id="KAK9070618.1"/>
    </source>
</evidence>
<feature type="region of interest" description="Disordered" evidence="3">
    <location>
        <begin position="1"/>
        <end position="31"/>
    </location>
</feature>
<dbReference type="AlphaFoldDB" id="A0AAP0H0U4"/>
<keyword evidence="5" id="KW-1185">Reference proteome</keyword>
<comment type="caution">
    <text evidence="4">The sequence shown here is derived from an EMBL/GenBank/DDBJ whole genome shotgun (WGS) entry which is preliminary data.</text>
</comment>
<keyword evidence="2" id="KW-0009">Actin-binding</keyword>
<dbReference type="Proteomes" id="UP001408789">
    <property type="component" value="Unassembled WGS sequence"/>
</dbReference>
<dbReference type="InterPro" id="IPR039959">
    <property type="entry name" value="Fimbrin/Plastin"/>
</dbReference>
<reference evidence="4 5" key="1">
    <citation type="submission" date="2024-04" db="EMBL/GenBank/DDBJ databases">
        <title>The reference genome of an endangered Asteraceae, Deinandra increscens subsp. villosa, native to the Central Coast of California.</title>
        <authorList>
            <person name="Guilliams M."/>
            <person name="Hasenstab-Lehman K."/>
            <person name="Meyer R."/>
            <person name="Mcevoy S."/>
        </authorList>
    </citation>
    <scope>NUCLEOTIDE SEQUENCE [LARGE SCALE GENOMIC DNA]</scope>
    <source>
        <tissue evidence="4">Leaf</tissue>
    </source>
</reference>
<dbReference type="PANTHER" id="PTHR19961:SF79">
    <property type="entry name" value="FIMBRIN-5"/>
    <property type="match status" value="1"/>
</dbReference>
<organism evidence="4 5">
    <name type="scientific">Deinandra increscens subsp. villosa</name>
    <dbReference type="NCBI Taxonomy" id="3103831"/>
    <lineage>
        <taxon>Eukaryota</taxon>
        <taxon>Viridiplantae</taxon>
        <taxon>Streptophyta</taxon>
        <taxon>Embryophyta</taxon>
        <taxon>Tracheophyta</taxon>
        <taxon>Spermatophyta</taxon>
        <taxon>Magnoliopsida</taxon>
        <taxon>eudicotyledons</taxon>
        <taxon>Gunneridae</taxon>
        <taxon>Pentapetalae</taxon>
        <taxon>asterids</taxon>
        <taxon>campanulids</taxon>
        <taxon>Asterales</taxon>
        <taxon>Asteraceae</taxon>
        <taxon>Asteroideae</taxon>
        <taxon>Heliantheae alliance</taxon>
        <taxon>Madieae</taxon>
        <taxon>Madiinae</taxon>
        <taxon>Deinandra</taxon>
    </lineage>
</organism>
<name>A0AAP0H0U4_9ASTR</name>
<dbReference type="GO" id="GO:0051639">
    <property type="term" value="P:actin filament network formation"/>
    <property type="evidence" value="ECO:0007669"/>
    <property type="project" value="TreeGrafter"/>
</dbReference>
<dbReference type="GO" id="GO:0032432">
    <property type="term" value="C:actin filament bundle"/>
    <property type="evidence" value="ECO:0007669"/>
    <property type="project" value="TreeGrafter"/>
</dbReference>
<evidence type="ECO:0000256" key="2">
    <source>
        <dbReference type="ARBA" id="ARBA00023203"/>
    </source>
</evidence>
<keyword evidence="1" id="KW-0677">Repeat</keyword>
<dbReference type="GO" id="GO:0051015">
    <property type="term" value="F:actin filament binding"/>
    <property type="evidence" value="ECO:0007669"/>
    <property type="project" value="InterPro"/>
</dbReference>
<accession>A0AAP0H0U4</accession>
<protein>
    <submittedName>
        <fullName evidence="4">Uncharacterized protein</fullName>
    </submittedName>
</protein>
<gene>
    <name evidence="4" type="ORF">SSX86_011020</name>
</gene>
<dbReference type="PANTHER" id="PTHR19961">
    <property type="entry name" value="FIMBRIN/PLASTIN"/>
    <property type="match status" value="1"/>
</dbReference>